<dbReference type="InterPro" id="IPR010343">
    <property type="entry name" value="ArAE_1"/>
</dbReference>
<organism evidence="7 8">
    <name type="scientific">Promicromonospora citrea</name>
    <dbReference type="NCBI Taxonomy" id="43677"/>
    <lineage>
        <taxon>Bacteria</taxon>
        <taxon>Bacillati</taxon>
        <taxon>Actinomycetota</taxon>
        <taxon>Actinomycetes</taxon>
        <taxon>Micrococcales</taxon>
        <taxon>Promicromonosporaceae</taxon>
        <taxon>Promicromonospora</taxon>
    </lineage>
</organism>
<protein>
    <recommendedName>
        <fullName evidence="9">Aromatic acid exporter family member 1</fullName>
    </recommendedName>
</protein>
<dbReference type="Proteomes" id="UP000655589">
    <property type="component" value="Unassembled WGS sequence"/>
</dbReference>
<comment type="subcellular location">
    <subcellularLocation>
        <location evidence="1">Cell membrane</location>
        <topology evidence="1">Multi-pass membrane protein</topology>
    </subcellularLocation>
</comment>
<evidence type="ECO:0000256" key="5">
    <source>
        <dbReference type="ARBA" id="ARBA00023136"/>
    </source>
</evidence>
<evidence type="ECO:0000313" key="8">
    <source>
        <dbReference type="Proteomes" id="UP000655589"/>
    </source>
</evidence>
<reference evidence="7" key="1">
    <citation type="journal article" date="2014" name="Int. J. Syst. Evol. Microbiol.">
        <title>Complete genome sequence of Corynebacterium casei LMG S-19264T (=DSM 44701T), isolated from a smear-ripened cheese.</title>
        <authorList>
            <consortium name="US DOE Joint Genome Institute (JGI-PGF)"/>
            <person name="Walter F."/>
            <person name="Albersmeier A."/>
            <person name="Kalinowski J."/>
            <person name="Ruckert C."/>
        </authorList>
    </citation>
    <scope>NUCLEOTIDE SEQUENCE</scope>
    <source>
        <strain evidence="7">JCM 3051</strain>
    </source>
</reference>
<feature type="transmembrane region" description="Helical" evidence="6">
    <location>
        <begin position="96"/>
        <end position="113"/>
    </location>
</feature>
<feature type="transmembrane region" description="Helical" evidence="6">
    <location>
        <begin position="329"/>
        <end position="352"/>
    </location>
</feature>
<evidence type="ECO:0000256" key="4">
    <source>
        <dbReference type="ARBA" id="ARBA00022989"/>
    </source>
</evidence>
<keyword evidence="3 6" id="KW-0812">Transmembrane</keyword>
<feature type="transmembrane region" description="Helical" evidence="6">
    <location>
        <begin position="65"/>
        <end position="89"/>
    </location>
</feature>
<evidence type="ECO:0000256" key="3">
    <source>
        <dbReference type="ARBA" id="ARBA00022692"/>
    </source>
</evidence>
<reference evidence="7" key="2">
    <citation type="submission" date="2020-09" db="EMBL/GenBank/DDBJ databases">
        <authorList>
            <person name="Sun Q."/>
            <person name="Ohkuma M."/>
        </authorList>
    </citation>
    <scope>NUCLEOTIDE SEQUENCE</scope>
    <source>
        <strain evidence="7">JCM 3051</strain>
    </source>
</reference>
<dbReference type="AlphaFoldDB" id="A0A8H9L6R7"/>
<evidence type="ECO:0008006" key="9">
    <source>
        <dbReference type="Google" id="ProtNLM"/>
    </source>
</evidence>
<proteinExistence type="predicted"/>
<dbReference type="EMBL" id="BMPT01000012">
    <property type="protein sequence ID" value="GGM32468.1"/>
    <property type="molecule type" value="Genomic_DNA"/>
</dbReference>
<evidence type="ECO:0000313" key="7">
    <source>
        <dbReference type="EMBL" id="GGM32468.1"/>
    </source>
</evidence>
<keyword evidence="4 6" id="KW-1133">Transmembrane helix</keyword>
<evidence type="ECO:0000256" key="2">
    <source>
        <dbReference type="ARBA" id="ARBA00022475"/>
    </source>
</evidence>
<evidence type="ECO:0000256" key="1">
    <source>
        <dbReference type="ARBA" id="ARBA00004651"/>
    </source>
</evidence>
<dbReference type="GO" id="GO:0005886">
    <property type="term" value="C:plasma membrane"/>
    <property type="evidence" value="ECO:0007669"/>
    <property type="project" value="UniProtKB-SubCell"/>
</dbReference>
<accession>A0A8H9L6R7</accession>
<name>A0A8H9L6R7_9MICO</name>
<gene>
    <name evidence="7" type="ORF">GCM10010102_29880</name>
</gene>
<evidence type="ECO:0000256" key="6">
    <source>
        <dbReference type="SAM" id="Phobius"/>
    </source>
</evidence>
<feature type="transmembrane region" description="Helical" evidence="6">
    <location>
        <begin position="119"/>
        <end position="140"/>
    </location>
</feature>
<keyword evidence="8" id="KW-1185">Reference proteome</keyword>
<keyword evidence="2" id="KW-1003">Cell membrane</keyword>
<sequence length="356" mass="37078">MALKGAVAASLAWLVGLVAPPPFAEYPYYAPLGAVVAVSSTAVRSVKDSAQAVGAVLLGAVLARVVGALAVPVVVEIAVVVAVALLFAGWRLFGEMGTWVVTSALFVLVLGGAEKVEYTVAFAGLLVVGAGIGVAVNLVVPPLPLTPSELALDRLRDVLADEVDVLAGRLETEGPLRAQEWQERRREVAPTIARARESVAAAREAARANVRARRYGGWASAQDRRARELGTAAAVVDEVVRLLTDWEHADRHEVAFGPRLRPVLARTLRAFGDGLRAESRDVDDAADGAAAATTGAAAAVRDAAARCEAAVEELAEAIRAERRTGDHDMFVAGALVVALWRGLAALGGLAAADARD</sequence>
<comment type="caution">
    <text evidence="7">The sequence shown here is derived from an EMBL/GenBank/DDBJ whole genome shotgun (WGS) entry which is preliminary data.</text>
</comment>
<dbReference type="Pfam" id="PF06081">
    <property type="entry name" value="ArAE_1"/>
    <property type="match status" value="1"/>
</dbReference>
<keyword evidence="5 6" id="KW-0472">Membrane</keyword>